<dbReference type="PROSITE" id="PS50928">
    <property type="entry name" value="ABC_TM1"/>
    <property type="match status" value="1"/>
</dbReference>
<comment type="similarity">
    <text evidence="7">Belongs to the binding-protein-dependent transport system permease family.</text>
</comment>
<dbReference type="InterPro" id="IPR035906">
    <property type="entry name" value="MetI-like_sf"/>
</dbReference>
<evidence type="ECO:0000256" key="2">
    <source>
        <dbReference type="ARBA" id="ARBA00022448"/>
    </source>
</evidence>
<feature type="transmembrane region" description="Helical" evidence="7">
    <location>
        <begin position="21"/>
        <end position="48"/>
    </location>
</feature>
<organism evidence="9">
    <name type="scientific">Candidatus Moduliflexus flocculans</name>
    <dbReference type="NCBI Taxonomy" id="1499966"/>
    <lineage>
        <taxon>Bacteria</taxon>
        <taxon>Candidatus Moduliflexota</taxon>
        <taxon>Candidatus Moduliflexia</taxon>
        <taxon>Candidatus Moduliflexales</taxon>
        <taxon>Candidatus Moduliflexaceae</taxon>
    </lineage>
</organism>
<dbReference type="AlphaFoldDB" id="A0A0S6VPL1"/>
<dbReference type="EMBL" id="DF820455">
    <property type="protein sequence ID" value="GAK48987.1"/>
    <property type="molecule type" value="Genomic_DNA"/>
</dbReference>
<evidence type="ECO:0000313" key="10">
    <source>
        <dbReference type="Proteomes" id="UP000030700"/>
    </source>
</evidence>
<dbReference type="SUPFAM" id="SSF161098">
    <property type="entry name" value="MetI-like"/>
    <property type="match status" value="1"/>
</dbReference>
<dbReference type="InterPro" id="IPR051393">
    <property type="entry name" value="ABC_transporter_permease"/>
</dbReference>
<feature type="transmembrane region" description="Helical" evidence="7">
    <location>
        <begin position="309"/>
        <end position="329"/>
    </location>
</feature>
<feature type="transmembrane region" description="Helical" evidence="7">
    <location>
        <begin position="231"/>
        <end position="254"/>
    </location>
</feature>
<dbReference type="PANTHER" id="PTHR30193">
    <property type="entry name" value="ABC TRANSPORTER PERMEASE PROTEIN"/>
    <property type="match status" value="1"/>
</dbReference>
<evidence type="ECO:0000313" key="9">
    <source>
        <dbReference type="EMBL" id="GAK48987.1"/>
    </source>
</evidence>
<dbReference type="GO" id="GO:0005886">
    <property type="term" value="C:plasma membrane"/>
    <property type="evidence" value="ECO:0007669"/>
    <property type="project" value="UniProtKB-SubCell"/>
</dbReference>
<feature type="transmembrane region" description="Helical" evidence="7">
    <location>
        <begin position="341"/>
        <end position="360"/>
    </location>
</feature>
<comment type="subcellular location">
    <subcellularLocation>
        <location evidence="1 7">Cell membrane</location>
        <topology evidence="1 7">Multi-pass membrane protein</topology>
    </subcellularLocation>
</comment>
<proteinExistence type="inferred from homology"/>
<reference evidence="9" key="1">
    <citation type="journal article" date="2015" name="PeerJ">
        <title>First genomic representation of candidate bacterial phylum KSB3 points to enhanced environmental sensing as a trigger of wastewater bulking.</title>
        <authorList>
            <person name="Sekiguchi Y."/>
            <person name="Ohashi A."/>
            <person name="Parks D.H."/>
            <person name="Yamauchi T."/>
            <person name="Tyson G.W."/>
            <person name="Hugenholtz P."/>
        </authorList>
    </citation>
    <scope>NUCLEOTIDE SEQUENCE [LARGE SCALE GENOMIC DNA]</scope>
</reference>
<evidence type="ECO:0000256" key="7">
    <source>
        <dbReference type="RuleBase" id="RU363032"/>
    </source>
</evidence>
<dbReference type="Proteomes" id="UP000030700">
    <property type="component" value="Unassembled WGS sequence"/>
</dbReference>
<keyword evidence="4 7" id="KW-0812">Transmembrane</keyword>
<feature type="transmembrane region" description="Helical" evidence="7">
    <location>
        <begin position="283"/>
        <end position="303"/>
    </location>
</feature>
<dbReference type="GO" id="GO:0055085">
    <property type="term" value="P:transmembrane transport"/>
    <property type="evidence" value="ECO:0007669"/>
    <property type="project" value="InterPro"/>
</dbReference>
<keyword evidence="6 7" id="KW-0472">Membrane</keyword>
<keyword evidence="2 7" id="KW-0813">Transport</keyword>
<evidence type="ECO:0000256" key="5">
    <source>
        <dbReference type="ARBA" id="ARBA00022989"/>
    </source>
</evidence>
<dbReference type="InterPro" id="IPR000515">
    <property type="entry name" value="MetI-like"/>
</dbReference>
<dbReference type="CDD" id="cd06261">
    <property type="entry name" value="TM_PBP2"/>
    <property type="match status" value="1"/>
</dbReference>
<dbReference type="PANTHER" id="PTHR30193:SF1">
    <property type="entry name" value="ABC TRANSPORTER PERMEASE PROTEIN YESP-RELATED"/>
    <property type="match status" value="1"/>
</dbReference>
<evidence type="ECO:0000256" key="6">
    <source>
        <dbReference type="ARBA" id="ARBA00023136"/>
    </source>
</evidence>
<accession>A0A0S6VPL1</accession>
<sequence>MMTRIFRKQLSLQRKQALWGWLLISPWLVGMLAFTIFPMIASLAMSFFQVSFNPEAVSSVRLTEDGLQTLEQQGVSVEKLRPLLNQKFPSKDALFETLTTTSGTLEKSAKDAIWNAARKSYFVGATNWKRLLADSELLPALGRTLQIGAMIVPGTLLLAVAFAALLHSEHLKGSRMFRCLFYLPAILPIAATSRIIFGLLYGWVNYALAQWFGIKTMGINGVSWFDNVNLIYYPLALINIWGVGPTMLIVLAGLQNIPTELYDAAYVDGAGWWRRFAHITLPMLSPALFYCVVIAMMGMMQYFAVPFALAGNASGAPGGATSFIMIYFIRHLQYGNYGYSSALAWLILLISCAIALLLFGTRKFWVYYANEG</sequence>
<evidence type="ECO:0000256" key="1">
    <source>
        <dbReference type="ARBA" id="ARBA00004651"/>
    </source>
</evidence>
<feature type="transmembrane region" description="Helical" evidence="7">
    <location>
        <begin position="147"/>
        <end position="167"/>
    </location>
</feature>
<protein>
    <submittedName>
        <fullName evidence="9">Binding-protein-dependent transport systems inner membrane component</fullName>
    </submittedName>
</protein>
<gene>
    <name evidence="9" type="ORF">U14_00204</name>
</gene>
<keyword evidence="3" id="KW-1003">Cell membrane</keyword>
<evidence type="ECO:0000256" key="3">
    <source>
        <dbReference type="ARBA" id="ARBA00022475"/>
    </source>
</evidence>
<feature type="transmembrane region" description="Helical" evidence="7">
    <location>
        <begin position="179"/>
        <end position="204"/>
    </location>
</feature>
<keyword evidence="10" id="KW-1185">Reference proteome</keyword>
<dbReference type="Pfam" id="PF00528">
    <property type="entry name" value="BPD_transp_1"/>
    <property type="match status" value="1"/>
</dbReference>
<keyword evidence="5 7" id="KW-1133">Transmembrane helix</keyword>
<dbReference type="Gene3D" id="1.10.3720.10">
    <property type="entry name" value="MetI-like"/>
    <property type="match status" value="1"/>
</dbReference>
<feature type="domain" description="ABC transmembrane type-1" evidence="8">
    <location>
        <begin position="141"/>
        <end position="358"/>
    </location>
</feature>
<dbReference type="STRING" id="1499966.U14_00204"/>
<name>A0A0S6VPL1_9BACT</name>
<evidence type="ECO:0000259" key="8">
    <source>
        <dbReference type="PROSITE" id="PS50928"/>
    </source>
</evidence>
<dbReference type="HOGENOM" id="CLU_016047_0_2_0"/>
<evidence type="ECO:0000256" key="4">
    <source>
        <dbReference type="ARBA" id="ARBA00022692"/>
    </source>
</evidence>